<dbReference type="PROSITE" id="PS50053">
    <property type="entry name" value="UBIQUITIN_2"/>
    <property type="match status" value="1"/>
</dbReference>
<feature type="region of interest" description="Disordered" evidence="2">
    <location>
        <begin position="309"/>
        <end position="445"/>
    </location>
</feature>
<dbReference type="InterPro" id="IPR039323">
    <property type="entry name" value="ANKRD_45/46/60"/>
</dbReference>
<feature type="domain" description="Ubiquitin-like" evidence="3">
    <location>
        <begin position="1"/>
        <end position="53"/>
    </location>
</feature>
<sequence>MFVYQLKSRVELKAGIPANIFTLFFMNVQLRDQDALKTYHLKRGCIVRVKLEQNYLGLFEACWRGDIYDVFENGVQFLDEDKFQGYDISLWNKLVIQRATFALFIACHRGYLGLILELINRGATDINGKTVFGRSALHVAAYQGFVGCVSLLLSEGAICNQIDIEGKTPLALASENGHVYCERRIWLYQWNLHTFRPQSTRSLTRESSETMENLGRNGKFSVHSTRLQLSGKTSDQLDENNNNEQALSPSLTLPHVIINEDKPNINEDKPNIRRTQSHEQRRSNPLHFPLMHIAEKYRKELRDLKEGGQLPAHAQKESKEQEKKETPEPETLELENISNDEVEIVREANNKDELETAVNGGLRTTEGTVSSTNEKQDDPKGDDRDTPAETRPRDFERPPSGRSDGIRKLDILISESREKSTTRGQHVSGSEEHHETEHENNILREYSIRKSARTFDDWLQMKRSQEKKRPDTAPAQKSRLGKSIDPESFKRWLNGKRSQRFHTNSESSTSNKKTFISSSGLTFDRWLETKLEKRPMSAMTYGTESRDQSASGEGNKVRKQITSGKSYEIWLAEKKASANITKDSENNCERDKNTSKGSGKSFEVWLQDKQKQKQIELVQRVTTEKERKRLEEIDQLAKWLNPHYKTYEDWLAIKNHQAVLERQRAQQEPQREHGDVSSEEKQKDAKIVFNIWQTMKALKELDEEERKYSEMKAKWATKKKDEAPLRRLNIFSKGTRCKLKSTSEKI</sequence>
<organism evidence="4 5">
    <name type="scientific">Stylophora pistillata</name>
    <name type="common">Smooth cauliflower coral</name>
    <dbReference type="NCBI Taxonomy" id="50429"/>
    <lineage>
        <taxon>Eukaryota</taxon>
        <taxon>Metazoa</taxon>
        <taxon>Cnidaria</taxon>
        <taxon>Anthozoa</taxon>
        <taxon>Hexacorallia</taxon>
        <taxon>Scleractinia</taxon>
        <taxon>Astrocoeniina</taxon>
        <taxon>Pocilloporidae</taxon>
        <taxon>Stylophora</taxon>
    </lineage>
</organism>
<feature type="compositionally biased region" description="Basic and acidic residues" evidence="2">
    <location>
        <begin position="429"/>
        <end position="445"/>
    </location>
</feature>
<dbReference type="InterPro" id="IPR029071">
    <property type="entry name" value="Ubiquitin-like_domsf"/>
</dbReference>
<feature type="repeat" description="ANK" evidence="1">
    <location>
        <begin position="132"/>
        <end position="164"/>
    </location>
</feature>
<dbReference type="InterPro" id="IPR002110">
    <property type="entry name" value="Ankyrin_rpt"/>
</dbReference>
<dbReference type="EMBL" id="LSMT01000255">
    <property type="protein sequence ID" value="PFX21993.1"/>
    <property type="molecule type" value="Genomic_DNA"/>
</dbReference>
<dbReference type="SUPFAM" id="SSF48403">
    <property type="entry name" value="Ankyrin repeat"/>
    <property type="match status" value="1"/>
</dbReference>
<keyword evidence="1" id="KW-0040">ANK repeat</keyword>
<dbReference type="InterPro" id="IPR036770">
    <property type="entry name" value="Ankyrin_rpt-contain_sf"/>
</dbReference>
<feature type="compositionally biased region" description="Basic and acidic residues" evidence="2">
    <location>
        <begin position="459"/>
        <end position="471"/>
    </location>
</feature>
<dbReference type="CDD" id="cd17039">
    <property type="entry name" value="Ubl_ubiquitin_like"/>
    <property type="match status" value="1"/>
</dbReference>
<name>A0A2B4RYX8_STYPI</name>
<reference evidence="5" key="1">
    <citation type="journal article" date="2017" name="bioRxiv">
        <title>Comparative analysis of the genomes of Stylophora pistillata and Acropora digitifera provides evidence for extensive differences between species of corals.</title>
        <authorList>
            <person name="Voolstra C.R."/>
            <person name="Li Y."/>
            <person name="Liew Y.J."/>
            <person name="Baumgarten S."/>
            <person name="Zoccola D."/>
            <person name="Flot J.-F."/>
            <person name="Tambutte S."/>
            <person name="Allemand D."/>
            <person name="Aranda M."/>
        </authorList>
    </citation>
    <scope>NUCLEOTIDE SEQUENCE [LARGE SCALE GENOMIC DNA]</scope>
</reference>
<evidence type="ECO:0000313" key="4">
    <source>
        <dbReference type="EMBL" id="PFX21993.1"/>
    </source>
</evidence>
<comment type="caution">
    <text evidence="4">The sequence shown here is derived from an EMBL/GenBank/DDBJ whole genome shotgun (WGS) entry which is preliminary data.</text>
</comment>
<dbReference type="OrthoDB" id="10258888at2759"/>
<dbReference type="PANTHER" id="PTHR22677:SF4">
    <property type="entry name" value="USHER SYNDROME TYPE-1G PROTEIN-LIKE PROTEIN"/>
    <property type="match status" value="1"/>
</dbReference>
<feature type="region of interest" description="Disordered" evidence="2">
    <location>
        <begin position="661"/>
        <end position="682"/>
    </location>
</feature>
<feature type="compositionally biased region" description="Acidic residues" evidence="2">
    <location>
        <begin position="328"/>
        <end position="342"/>
    </location>
</feature>
<feature type="region of interest" description="Disordered" evidence="2">
    <location>
        <begin position="582"/>
        <end position="603"/>
    </location>
</feature>
<feature type="compositionally biased region" description="Polar residues" evidence="2">
    <location>
        <begin position="540"/>
        <end position="552"/>
    </location>
</feature>
<proteinExistence type="predicted"/>
<feature type="compositionally biased region" description="Low complexity" evidence="2">
    <location>
        <begin position="504"/>
        <end position="514"/>
    </location>
</feature>
<keyword evidence="5" id="KW-1185">Reference proteome</keyword>
<feature type="region of interest" description="Disordered" evidence="2">
    <location>
        <begin position="535"/>
        <end position="559"/>
    </location>
</feature>
<feature type="compositionally biased region" description="Basic and acidic residues" evidence="2">
    <location>
        <begin position="374"/>
        <end position="421"/>
    </location>
</feature>
<evidence type="ECO:0000259" key="3">
    <source>
        <dbReference type="PROSITE" id="PS50053"/>
    </source>
</evidence>
<feature type="compositionally biased region" description="Basic and acidic residues" evidence="2">
    <location>
        <begin position="343"/>
        <end position="354"/>
    </location>
</feature>
<feature type="compositionally biased region" description="Polar residues" evidence="2">
    <location>
        <begin position="222"/>
        <end position="251"/>
    </location>
</feature>
<evidence type="ECO:0000256" key="2">
    <source>
        <dbReference type="SAM" id="MobiDB-lite"/>
    </source>
</evidence>
<feature type="compositionally biased region" description="Basic and acidic residues" evidence="2">
    <location>
        <begin position="258"/>
        <end position="282"/>
    </location>
</feature>
<dbReference type="SMART" id="SM00248">
    <property type="entry name" value="ANK"/>
    <property type="match status" value="2"/>
</dbReference>
<dbReference type="AlphaFoldDB" id="A0A2B4RYX8"/>
<evidence type="ECO:0000313" key="5">
    <source>
        <dbReference type="Proteomes" id="UP000225706"/>
    </source>
</evidence>
<dbReference type="Gene3D" id="1.25.40.20">
    <property type="entry name" value="Ankyrin repeat-containing domain"/>
    <property type="match status" value="1"/>
</dbReference>
<feature type="compositionally biased region" description="Basic and acidic residues" evidence="2">
    <location>
        <begin position="314"/>
        <end position="327"/>
    </location>
</feature>
<dbReference type="Proteomes" id="UP000225706">
    <property type="component" value="Unassembled WGS sequence"/>
</dbReference>
<feature type="compositionally biased region" description="Basic and acidic residues" evidence="2">
    <location>
        <begin position="582"/>
        <end position="594"/>
    </location>
</feature>
<dbReference type="InterPro" id="IPR000626">
    <property type="entry name" value="Ubiquitin-like_dom"/>
</dbReference>
<dbReference type="PANTHER" id="PTHR22677">
    <property type="entry name" value="ANKYRIN REPEAT DOMAIN-CONTAINING PROTEIN 60"/>
    <property type="match status" value="1"/>
</dbReference>
<dbReference type="PROSITE" id="PS50297">
    <property type="entry name" value="ANK_REP_REGION"/>
    <property type="match status" value="1"/>
</dbReference>
<gene>
    <name evidence="4" type="primary">HOS4</name>
    <name evidence="4" type="ORF">AWC38_SpisGene13479</name>
</gene>
<dbReference type="Pfam" id="PF12796">
    <property type="entry name" value="Ank_2"/>
    <property type="match status" value="1"/>
</dbReference>
<dbReference type="SUPFAM" id="SSF54236">
    <property type="entry name" value="Ubiquitin-like"/>
    <property type="match status" value="1"/>
</dbReference>
<feature type="region of interest" description="Disordered" evidence="2">
    <location>
        <begin position="199"/>
        <end position="290"/>
    </location>
</feature>
<evidence type="ECO:0000256" key="1">
    <source>
        <dbReference type="PROSITE-ProRule" id="PRU00023"/>
    </source>
</evidence>
<protein>
    <submittedName>
        <fullName evidence="4">Protein HOS4</fullName>
    </submittedName>
</protein>
<dbReference type="PROSITE" id="PS50088">
    <property type="entry name" value="ANK_REPEAT"/>
    <property type="match status" value="1"/>
</dbReference>
<accession>A0A2B4RYX8</accession>
<dbReference type="Gene3D" id="3.10.20.90">
    <property type="entry name" value="Phosphatidylinositol 3-kinase Catalytic Subunit, Chain A, domain 1"/>
    <property type="match status" value="1"/>
</dbReference>
<feature type="region of interest" description="Disordered" evidence="2">
    <location>
        <begin position="459"/>
        <end position="515"/>
    </location>
</feature>